<feature type="domain" description="Enolase N-terminal" evidence="14">
    <location>
        <begin position="9"/>
        <end position="128"/>
    </location>
</feature>
<feature type="binding site" evidence="9">
    <location>
        <position position="335"/>
    </location>
    <ligand>
        <name>(2R)-2-phosphoglycerate</name>
        <dbReference type="ChEBI" id="CHEBI:58289"/>
    </ligand>
</feature>
<feature type="binding site" evidence="11">
    <location>
        <position position="387"/>
    </location>
    <ligand>
        <name>substrate</name>
    </ligand>
</feature>
<proteinExistence type="inferred from homology"/>
<dbReference type="SFLD" id="SFLDG00178">
    <property type="entry name" value="enolase"/>
    <property type="match status" value="1"/>
</dbReference>
<dbReference type="SMART" id="SM01192">
    <property type="entry name" value="Enolase_C"/>
    <property type="match status" value="1"/>
</dbReference>
<evidence type="ECO:0000259" key="13">
    <source>
        <dbReference type="SMART" id="SM01192"/>
    </source>
</evidence>
<comment type="catalytic activity">
    <reaction evidence="9">
        <text>(2R)-2-phosphoglycerate = phosphoenolpyruvate + H2O</text>
        <dbReference type="Rhea" id="RHEA:10164"/>
        <dbReference type="ChEBI" id="CHEBI:15377"/>
        <dbReference type="ChEBI" id="CHEBI:58289"/>
        <dbReference type="ChEBI" id="CHEBI:58702"/>
        <dbReference type="EC" id="4.2.1.11"/>
    </reaction>
</comment>
<dbReference type="GO" id="GO:0004634">
    <property type="term" value="F:phosphopyruvate hydratase activity"/>
    <property type="evidence" value="ECO:0007669"/>
    <property type="project" value="UniProtKB-UniRule"/>
</dbReference>
<protein>
    <recommendedName>
        <fullName evidence="4 9">Enolase</fullName>
        <ecNumber evidence="3 9">4.2.1.11</ecNumber>
    </recommendedName>
    <alternativeName>
        <fullName evidence="9">2-phospho-D-glycerate hydro-lyase</fullName>
    </alternativeName>
    <alternativeName>
        <fullName evidence="9">2-phosphoglycerate dehydratase</fullName>
    </alternativeName>
</protein>
<evidence type="ECO:0000256" key="10">
    <source>
        <dbReference type="PIRSR" id="PIRSR001400-1"/>
    </source>
</evidence>
<feature type="domain" description="Enolase C-terminal TIM barrel" evidence="13">
    <location>
        <begin position="138"/>
        <end position="414"/>
    </location>
</feature>
<dbReference type="Gene3D" id="3.20.20.120">
    <property type="entry name" value="Enolase-like C-terminal domain"/>
    <property type="match status" value="1"/>
</dbReference>
<evidence type="ECO:0000256" key="4">
    <source>
        <dbReference type="ARBA" id="ARBA00017068"/>
    </source>
</evidence>
<feature type="binding site" evidence="11">
    <location>
        <position position="163"/>
    </location>
    <ligand>
        <name>substrate</name>
    </ligand>
</feature>
<keyword evidence="8 9" id="KW-0456">Lyase</keyword>
<keyword evidence="6 9" id="KW-0460">Magnesium</keyword>
<dbReference type="InterPro" id="IPR020809">
    <property type="entry name" value="Enolase_CS"/>
</dbReference>
<keyword evidence="7 9" id="KW-0324">Glycolysis</keyword>
<evidence type="ECO:0000256" key="12">
    <source>
        <dbReference type="PIRSR" id="PIRSR001400-3"/>
    </source>
</evidence>
<dbReference type="PANTHER" id="PTHR11902">
    <property type="entry name" value="ENOLASE"/>
    <property type="match status" value="1"/>
</dbReference>
<dbReference type="SFLD" id="SFLDS00001">
    <property type="entry name" value="Enolase"/>
    <property type="match status" value="1"/>
</dbReference>
<evidence type="ECO:0000256" key="2">
    <source>
        <dbReference type="ARBA" id="ARBA00009604"/>
    </source>
</evidence>
<dbReference type="GO" id="GO:0000015">
    <property type="term" value="C:phosphopyruvate hydratase complex"/>
    <property type="evidence" value="ECO:0007669"/>
    <property type="project" value="InterPro"/>
</dbReference>
<gene>
    <name evidence="9" type="primary">eno</name>
    <name evidence="15" type="ORF">ENR63_02700</name>
</gene>
<dbReference type="Pfam" id="PF03952">
    <property type="entry name" value="Enolase_N"/>
    <property type="match status" value="1"/>
</dbReference>
<dbReference type="EC" id="4.2.1.11" evidence="3 9"/>
<keyword evidence="9" id="KW-0963">Cytoplasm</keyword>
<dbReference type="PIRSF" id="PIRSF001400">
    <property type="entry name" value="Enolase"/>
    <property type="match status" value="1"/>
</dbReference>
<keyword evidence="9 12" id="KW-0479">Metal-binding</keyword>
<evidence type="ECO:0000256" key="1">
    <source>
        <dbReference type="ARBA" id="ARBA00005031"/>
    </source>
</evidence>
<feature type="binding site" evidence="11">
    <location>
        <position position="154"/>
    </location>
    <ligand>
        <name>substrate</name>
    </ligand>
</feature>
<feature type="binding site" evidence="11">
    <location>
        <position position="283"/>
    </location>
    <ligand>
        <name>substrate</name>
    </ligand>
</feature>
<evidence type="ECO:0000256" key="7">
    <source>
        <dbReference type="ARBA" id="ARBA00023152"/>
    </source>
</evidence>
<comment type="cofactor">
    <cofactor evidence="9">
        <name>Mg(2+)</name>
        <dbReference type="ChEBI" id="CHEBI:18420"/>
    </cofactor>
    <text evidence="9">Binds a second Mg(2+) ion via substrate during catalysis.</text>
</comment>
<dbReference type="InterPro" id="IPR020811">
    <property type="entry name" value="Enolase_N"/>
</dbReference>
<evidence type="ECO:0000256" key="6">
    <source>
        <dbReference type="ARBA" id="ARBA00022842"/>
    </source>
</evidence>
<organism evidence="15">
    <name type="scientific">candidate division WWE3 bacterium</name>
    <dbReference type="NCBI Taxonomy" id="2053526"/>
    <lineage>
        <taxon>Bacteria</taxon>
        <taxon>Katanobacteria</taxon>
    </lineage>
</organism>
<keyword evidence="15" id="KW-0670">Pyruvate</keyword>
<accession>A0A7C4TJQ9</accession>
<dbReference type="InterPro" id="IPR020810">
    <property type="entry name" value="Enolase_C"/>
</dbReference>
<dbReference type="InterPro" id="IPR036849">
    <property type="entry name" value="Enolase-like_C_sf"/>
</dbReference>
<feature type="binding site" evidence="11">
    <location>
        <position position="310"/>
    </location>
    <ligand>
        <name>substrate</name>
    </ligand>
</feature>
<dbReference type="PROSITE" id="PS00164">
    <property type="entry name" value="ENOLASE"/>
    <property type="match status" value="1"/>
</dbReference>
<evidence type="ECO:0000256" key="3">
    <source>
        <dbReference type="ARBA" id="ARBA00012058"/>
    </source>
</evidence>
<comment type="subcellular location">
    <subcellularLocation>
        <location evidence="9">Cytoplasm</location>
    </subcellularLocation>
    <subcellularLocation>
        <location evidence="9">Secreted</location>
    </subcellularLocation>
    <subcellularLocation>
        <location evidence="9">Cell surface</location>
    </subcellularLocation>
    <text evidence="9">Fractions of enolase are present in both the cytoplasm and on the cell surface.</text>
</comment>
<evidence type="ECO:0000256" key="11">
    <source>
        <dbReference type="PIRSR" id="PIRSR001400-2"/>
    </source>
</evidence>
<dbReference type="PRINTS" id="PR00148">
    <property type="entry name" value="ENOLASE"/>
</dbReference>
<feature type="binding site" evidence="9">
    <location>
        <position position="364"/>
    </location>
    <ligand>
        <name>(2R)-2-phosphoglycerate</name>
        <dbReference type="ChEBI" id="CHEBI:58289"/>
    </ligand>
</feature>
<dbReference type="InterPro" id="IPR029017">
    <property type="entry name" value="Enolase-like_N"/>
</dbReference>
<evidence type="ECO:0000313" key="15">
    <source>
        <dbReference type="EMBL" id="HGW29806.1"/>
    </source>
</evidence>
<dbReference type="GO" id="GO:0006096">
    <property type="term" value="P:glycolytic process"/>
    <property type="evidence" value="ECO:0007669"/>
    <property type="project" value="UniProtKB-UniRule"/>
</dbReference>
<feature type="binding site" evidence="9 12">
    <location>
        <position position="283"/>
    </location>
    <ligand>
        <name>Mg(2+)</name>
        <dbReference type="ChEBI" id="CHEBI:18420"/>
    </ligand>
</feature>
<comment type="function">
    <text evidence="9">Catalyzes the reversible conversion of 2-phosphoglycerate (2-PG) into phosphoenolpyruvate (PEP). It is essential for the degradation of carbohydrates via glycolysis.</text>
</comment>
<feature type="binding site" evidence="9">
    <location>
        <position position="162"/>
    </location>
    <ligand>
        <name>(2R)-2-phosphoglycerate</name>
        <dbReference type="ChEBI" id="CHEBI:58289"/>
    </ligand>
</feature>
<dbReference type="SFLD" id="SFLDF00002">
    <property type="entry name" value="enolase"/>
    <property type="match status" value="1"/>
</dbReference>
<feature type="active site" description="Proton donor" evidence="9 10">
    <location>
        <position position="204"/>
    </location>
</feature>
<feature type="binding site" evidence="9 12">
    <location>
        <position position="310"/>
    </location>
    <ligand>
        <name>Mg(2+)</name>
        <dbReference type="ChEBI" id="CHEBI:18420"/>
    </ligand>
</feature>
<dbReference type="GO" id="GO:0000287">
    <property type="term" value="F:magnesium ion binding"/>
    <property type="evidence" value="ECO:0007669"/>
    <property type="project" value="UniProtKB-UniRule"/>
</dbReference>
<comment type="caution">
    <text evidence="15">The sequence shown here is derived from an EMBL/GenBank/DDBJ whole genome shotgun (WGS) entry which is preliminary data.</text>
</comment>
<evidence type="ECO:0000256" key="9">
    <source>
        <dbReference type="HAMAP-Rule" id="MF_00318"/>
    </source>
</evidence>
<dbReference type="HAMAP" id="MF_00318">
    <property type="entry name" value="Enolase"/>
    <property type="match status" value="1"/>
</dbReference>
<dbReference type="GO" id="GO:0009986">
    <property type="term" value="C:cell surface"/>
    <property type="evidence" value="ECO:0007669"/>
    <property type="project" value="UniProtKB-SubCell"/>
</dbReference>
<comment type="cofactor">
    <cofactor evidence="12">
        <name>Mg(2+)</name>
        <dbReference type="ChEBI" id="CHEBI:18420"/>
    </cofactor>
    <text evidence="12">Mg(2+) is required for catalysis and for stabilizing the dimer.</text>
</comment>
<dbReference type="UniPathway" id="UPA00109">
    <property type="reaction ID" value="UER00187"/>
</dbReference>
<evidence type="ECO:0000256" key="8">
    <source>
        <dbReference type="ARBA" id="ARBA00023239"/>
    </source>
</evidence>
<dbReference type="AlphaFoldDB" id="A0A7C4TJQ9"/>
<feature type="binding site" evidence="9 12">
    <location>
        <position position="240"/>
    </location>
    <ligand>
        <name>Mg(2+)</name>
        <dbReference type="ChEBI" id="CHEBI:18420"/>
    </ligand>
</feature>
<dbReference type="SUPFAM" id="SSF51604">
    <property type="entry name" value="Enolase C-terminal domain-like"/>
    <property type="match status" value="1"/>
</dbReference>
<keyword evidence="5 9" id="KW-0964">Secreted</keyword>
<dbReference type="Pfam" id="PF00113">
    <property type="entry name" value="Enolase_C"/>
    <property type="match status" value="1"/>
</dbReference>
<dbReference type="GO" id="GO:0005576">
    <property type="term" value="C:extracellular region"/>
    <property type="evidence" value="ECO:0007669"/>
    <property type="project" value="UniProtKB-SubCell"/>
</dbReference>
<feature type="binding site" evidence="11">
    <location>
        <begin position="362"/>
        <end position="365"/>
    </location>
    <ligand>
        <name>substrate</name>
    </ligand>
</feature>
<dbReference type="CDD" id="cd03313">
    <property type="entry name" value="enolase"/>
    <property type="match status" value="1"/>
</dbReference>
<evidence type="ECO:0000256" key="5">
    <source>
        <dbReference type="ARBA" id="ARBA00022525"/>
    </source>
</evidence>
<evidence type="ECO:0000259" key="14">
    <source>
        <dbReference type="SMART" id="SM01193"/>
    </source>
</evidence>
<dbReference type="InterPro" id="IPR000941">
    <property type="entry name" value="Enolase"/>
</dbReference>
<feature type="binding site" evidence="9">
    <location>
        <position position="365"/>
    </location>
    <ligand>
        <name>(2R)-2-phosphoglycerate</name>
        <dbReference type="ChEBI" id="CHEBI:58289"/>
    </ligand>
</feature>
<comment type="similarity">
    <text evidence="2 9">Belongs to the enolase family.</text>
</comment>
<comment type="pathway">
    <text evidence="1 9">Carbohydrate degradation; glycolysis; pyruvate from D-glyceraldehyde 3-phosphate: step 4/5.</text>
</comment>
<dbReference type="SUPFAM" id="SSF54826">
    <property type="entry name" value="Enolase N-terminal domain-like"/>
    <property type="match status" value="1"/>
</dbReference>
<name>A0A7C4TJQ9_UNCKA</name>
<feature type="binding site" evidence="9">
    <location>
        <position position="387"/>
    </location>
    <ligand>
        <name>(2R)-2-phosphoglycerate</name>
        <dbReference type="ChEBI" id="CHEBI:58289"/>
    </ligand>
</feature>
<dbReference type="EMBL" id="DSRT01000144">
    <property type="protein sequence ID" value="HGW29806.1"/>
    <property type="molecule type" value="Genomic_DNA"/>
</dbReference>
<dbReference type="Gene3D" id="3.30.390.10">
    <property type="entry name" value="Enolase-like, N-terminal domain"/>
    <property type="match status" value="1"/>
</dbReference>
<sequence length="416" mass="46334">METERMPKIQNISCHKIINSRGEWTLRTRVLLDDGSVGIQTIPEGASKGKREAVYIPVQEAIDKISTLINETLKGEDPFDQGRIDRLLVEVDGTPNKKHLGGNSILSVSLAVCQAAAVSRKQLLYKYLADLYGNKKEEFTFPTPVFNVFNGGKHADNGLSFQEFMLIPAGRVPFDESLEMAVNIYHNLERVLKKNGFGTEVGDEGGFAPEGLTPHSALDFLQEAASENYKVGDKIFFGIDAAADSFKRIITYSIDEEALHLSSVGLADYYSDLVNNYPIIYLEDPFQENDHKGWARFFEMQGRNLMIVGDDLVVTNPRVLERIIPKKLNNAVVVKPNQVGTLTETLEFIRMAKEAGMMINVSHRSGDTAEDTFIADLAVAVGADFIKSGAPARGERVAKYNRLLEIFLHEQDRLDM</sequence>
<dbReference type="PANTHER" id="PTHR11902:SF1">
    <property type="entry name" value="ENOLASE"/>
    <property type="match status" value="1"/>
</dbReference>
<reference evidence="15" key="1">
    <citation type="journal article" date="2020" name="mSystems">
        <title>Genome- and Community-Level Interaction Insights into Carbon Utilization and Element Cycling Functions of Hydrothermarchaeota in Hydrothermal Sediment.</title>
        <authorList>
            <person name="Zhou Z."/>
            <person name="Liu Y."/>
            <person name="Xu W."/>
            <person name="Pan J."/>
            <person name="Luo Z.H."/>
            <person name="Li M."/>
        </authorList>
    </citation>
    <scope>NUCLEOTIDE SEQUENCE [LARGE SCALE GENOMIC DNA]</scope>
    <source>
        <strain evidence="15">SpSt-417</strain>
    </source>
</reference>
<dbReference type="SMART" id="SM01193">
    <property type="entry name" value="Enolase_N"/>
    <property type="match status" value="1"/>
</dbReference>
<feature type="active site" description="Proton acceptor" evidence="9 10">
    <location>
        <position position="335"/>
    </location>
</feature>